<reference evidence="3" key="1">
    <citation type="journal article" date="2022" name="Int. J. Mol. Sci.">
        <title>Draft Genome of Tanacetum Coccineum: Genomic Comparison of Closely Related Tanacetum-Family Plants.</title>
        <authorList>
            <person name="Yamashiro T."/>
            <person name="Shiraishi A."/>
            <person name="Nakayama K."/>
            <person name="Satake H."/>
        </authorList>
    </citation>
    <scope>NUCLEOTIDE SEQUENCE</scope>
</reference>
<feature type="compositionally biased region" description="Polar residues" evidence="2">
    <location>
        <begin position="575"/>
        <end position="591"/>
    </location>
</feature>
<evidence type="ECO:0000313" key="3">
    <source>
        <dbReference type="EMBL" id="GJT71679.1"/>
    </source>
</evidence>
<proteinExistence type="predicted"/>
<evidence type="ECO:0000256" key="2">
    <source>
        <dbReference type="SAM" id="MobiDB-lite"/>
    </source>
</evidence>
<protein>
    <recommendedName>
        <fullName evidence="5">Retrotransposon gag domain-containing protein</fullName>
    </recommendedName>
</protein>
<feature type="compositionally biased region" description="Polar residues" evidence="2">
    <location>
        <begin position="1"/>
        <end position="12"/>
    </location>
</feature>
<evidence type="ECO:0000313" key="4">
    <source>
        <dbReference type="Proteomes" id="UP001151760"/>
    </source>
</evidence>
<keyword evidence="1" id="KW-0175">Coiled coil</keyword>
<gene>
    <name evidence="3" type="ORF">Tco_1030965</name>
</gene>
<organism evidence="3 4">
    <name type="scientific">Tanacetum coccineum</name>
    <dbReference type="NCBI Taxonomy" id="301880"/>
    <lineage>
        <taxon>Eukaryota</taxon>
        <taxon>Viridiplantae</taxon>
        <taxon>Streptophyta</taxon>
        <taxon>Embryophyta</taxon>
        <taxon>Tracheophyta</taxon>
        <taxon>Spermatophyta</taxon>
        <taxon>Magnoliopsida</taxon>
        <taxon>eudicotyledons</taxon>
        <taxon>Gunneridae</taxon>
        <taxon>Pentapetalae</taxon>
        <taxon>asterids</taxon>
        <taxon>campanulids</taxon>
        <taxon>Asterales</taxon>
        <taxon>Asteraceae</taxon>
        <taxon>Asteroideae</taxon>
        <taxon>Anthemideae</taxon>
        <taxon>Anthemidinae</taxon>
        <taxon>Tanacetum</taxon>
    </lineage>
</organism>
<accession>A0ABQ5G7U7</accession>
<dbReference type="EMBL" id="BQNB010018187">
    <property type="protein sequence ID" value="GJT71679.1"/>
    <property type="molecule type" value="Genomic_DNA"/>
</dbReference>
<keyword evidence="4" id="KW-1185">Reference proteome</keyword>
<name>A0ABQ5G7U7_9ASTR</name>
<sequence length="591" mass="66313">MASTQASSSNPSKKIKLTIIPPRQLFVNISSDEDVTTTPSPITISSSPSPPNAPSKTPSTKGTSSTFGTTSFLFESRPQSSPPTSNDTPSPQPSNPFLDNIMDAPLRPSHPLPLQRVICEDILKGAYFGAKTKTFEDYLILTNTPYPRKEIRRISAKSSQENTFNQFPIRCTHLLPYVCISLKRRLFETPGLVESSSPELDLFSDIKENSEEETTEIMMETMEQYISKTRGNYGSRVVRPKINDKTHFELKGQYLKELRENAFSGPEHETQTYTSKKSLKSLTYFIFPRFNHKLGNPENEVFDKYCPHARTAKKIEEINNFQQEPDEIILFYNGLDVPTRQILDSKGAIPTKTVADAKIAIQEIAEYSQKWHNGTSSKSGSTETFDGLAAIQAQLNNLEREMKKVNEKVYAAQVRRELCMGPHYTKDCPLKEEGNTLEEAYYTQFGAPYQPAGQYKAAGPGFYQRNNGNSSYPDRRQTLEESLTKFIAESAKRHEENSNIIKEIRASTDAVIRNQGSSIKTLEIQIGQMSKVLQERGIEGLPGSTEPNPGDHVKSISTTKVDSSETRRMGCNPYAVSSSQHRSMFSKTVPY</sequence>
<feature type="region of interest" description="Disordered" evidence="2">
    <location>
        <begin position="1"/>
        <end position="105"/>
    </location>
</feature>
<feature type="compositionally biased region" description="Low complexity" evidence="2">
    <location>
        <begin position="36"/>
        <end position="47"/>
    </location>
</feature>
<evidence type="ECO:0008006" key="5">
    <source>
        <dbReference type="Google" id="ProtNLM"/>
    </source>
</evidence>
<feature type="coiled-coil region" evidence="1">
    <location>
        <begin position="388"/>
        <end position="415"/>
    </location>
</feature>
<evidence type="ECO:0000256" key="1">
    <source>
        <dbReference type="SAM" id="Coils"/>
    </source>
</evidence>
<feature type="compositionally biased region" description="Low complexity" evidence="2">
    <location>
        <begin position="54"/>
        <end position="89"/>
    </location>
</feature>
<dbReference type="Proteomes" id="UP001151760">
    <property type="component" value="Unassembled WGS sequence"/>
</dbReference>
<comment type="caution">
    <text evidence="3">The sequence shown here is derived from an EMBL/GenBank/DDBJ whole genome shotgun (WGS) entry which is preliminary data.</text>
</comment>
<feature type="region of interest" description="Disordered" evidence="2">
    <location>
        <begin position="539"/>
        <end position="591"/>
    </location>
</feature>
<reference evidence="3" key="2">
    <citation type="submission" date="2022-01" db="EMBL/GenBank/DDBJ databases">
        <authorList>
            <person name="Yamashiro T."/>
            <person name="Shiraishi A."/>
            <person name="Satake H."/>
            <person name="Nakayama K."/>
        </authorList>
    </citation>
    <scope>NUCLEOTIDE SEQUENCE</scope>
</reference>